<proteinExistence type="predicted"/>
<evidence type="ECO:0000313" key="2">
    <source>
        <dbReference type="Proteomes" id="UP000092460"/>
    </source>
</evidence>
<dbReference type="Proteomes" id="UP000092460">
    <property type="component" value="Unassembled WGS sequence"/>
</dbReference>
<protein>
    <submittedName>
        <fullName evidence="1">Uncharacterized protein</fullName>
    </submittedName>
</protein>
<dbReference type="VEuPathDB" id="VectorBase:GPPI009587"/>
<sequence>MAKHNAFYCQRTQISINAKLTNQMWIQIVTQKFRSSRQFQSTLIRRTQGEVFTNAIELAEEEIEDSSDNTFASALYRSPTVENTDLISVEDDTPLLSFEDESQPIEHYPINKKKNSESVKYVDNFLESYIAEDSTEEAKEANELHTMTTKTLSEKNLLTKSGKDAKEVLHICKIGYEKCREISVRREFSLDGKDKYLINGRTVHRKRLAKFFTSIRLNIENPNFLIRNECITKSQPRSSSSTREYTVAWLVYASSKWICTILSFSVSPANFDWADIGGLSQLSSWAGAKSSWAGAKSSSVSRARFGPCDCRRLAAWADVDGLS</sequence>
<dbReference type="EMBL" id="JXJN01003859">
    <property type="status" value="NOT_ANNOTATED_CDS"/>
    <property type="molecule type" value="Genomic_DNA"/>
</dbReference>
<organism evidence="1 2">
    <name type="scientific">Glossina palpalis gambiensis</name>
    <dbReference type="NCBI Taxonomy" id="67801"/>
    <lineage>
        <taxon>Eukaryota</taxon>
        <taxon>Metazoa</taxon>
        <taxon>Ecdysozoa</taxon>
        <taxon>Arthropoda</taxon>
        <taxon>Hexapoda</taxon>
        <taxon>Insecta</taxon>
        <taxon>Pterygota</taxon>
        <taxon>Neoptera</taxon>
        <taxon>Endopterygota</taxon>
        <taxon>Diptera</taxon>
        <taxon>Brachycera</taxon>
        <taxon>Muscomorpha</taxon>
        <taxon>Hippoboscoidea</taxon>
        <taxon>Glossinidae</taxon>
        <taxon>Glossina</taxon>
    </lineage>
</organism>
<dbReference type="STRING" id="67801.A0A1B0AUZ9"/>
<keyword evidence="2" id="KW-1185">Reference proteome</keyword>
<reference evidence="1" key="2">
    <citation type="submission" date="2020-05" db="UniProtKB">
        <authorList>
            <consortium name="EnsemblMetazoa"/>
        </authorList>
    </citation>
    <scope>IDENTIFICATION</scope>
    <source>
        <strain evidence="1">IAEA</strain>
    </source>
</reference>
<dbReference type="AlphaFoldDB" id="A0A1B0AUZ9"/>
<evidence type="ECO:0000313" key="1">
    <source>
        <dbReference type="EnsemblMetazoa" id="GPPI009587-PA"/>
    </source>
</evidence>
<dbReference type="EMBL" id="JXJN01003858">
    <property type="status" value="NOT_ANNOTATED_CDS"/>
    <property type="molecule type" value="Genomic_DNA"/>
</dbReference>
<name>A0A1B0AUZ9_9MUSC</name>
<accession>A0A1B0AUZ9</accession>
<dbReference type="EnsemblMetazoa" id="GPPI009587-RA">
    <property type="protein sequence ID" value="GPPI009587-PA"/>
    <property type="gene ID" value="GPPI009587"/>
</dbReference>
<reference evidence="2" key="1">
    <citation type="submission" date="2015-01" db="EMBL/GenBank/DDBJ databases">
        <authorList>
            <person name="Aksoy S."/>
            <person name="Warren W."/>
            <person name="Wilson R.K."/>
        </authorList>
    </citation>
    <scope>NUCLEOTIDE SEQUENCE [LARGE SCALE GENOMIC DNA]</scope>
    <source>
        <strain evidence="2">IAEA</strain>
    </source>
</reference>